<sequence length="161" mass="18230">TSRLEKIYQAQVLCASDFPKDSLDFVMDQNAVDAFLIRGKIQALFHPMSKEELFSCRRILDELLASDEPRPLCGKAGLPSRDYFKQYYAYKKRGKVFVHIKLYHCIPALVPIVPSWEEMKDWASRKMSVPLPEVLDGGTDVGDCLIDLKKGKGSVIFNGES</sequence>
<feature type="non-terminal residue" evidence="1">
    <location>
        <position position="1"/>
    </location>
</feature>
<name>A0A9D1KTX4_9FLAO</name>
<dbReference type="EMBL" id="DVLY01000075">
    <property type="protein sequence ID" value="HIT97819.1"/>
    <property type="molecule type" value="Genomic_DNA"/>
</dbReference>
<comment type="caution">
    <text evidence="1">The sequence shown here is derived from an EMBL/GenBank/DDBJ whole genome shotgun (WGS) entry which is preliminary data.</text>
</comment>
<accession>A0A9D1KTX4</accession>
<protein>
    <submittedName>
        <fullName evidence="1">Uncharacterized protein</fullName>
    </submittedName>
</protein>
<reference evidence="1" key="1">
    <citation type="submission" date="2020-10" db="EMBL/GenBank/DDBJ databases">
        <authorList>
            <person name="Gilroy R."/>
        </authorList>
    </citation>
    <scope>NUCLEOTIDE SEQUENCE</scope>
    <source>
        <strain evidence="1">1383</strain>
    </source>
</reference>
<evidence type="ECO:0000313" key="2">
    <source>
        <dbReference type="Proteomes" id="UP000824161"/>
    </source>
</evidence>
<dbReference type="Proteomes" id="UP000824161">
    <property type="component" value="Unassembled WGS sequence"/>
</dbReference>
<proteinExistence type="predicted"/>
<evidence type="ECO:0000313" key="1">
    <source>
        <dbReference type="EMBL" id="HIT97819.1"/>
    </source>
</evidence>
<dbReference type="AlphaFoldDB" id="A0A9D1KTX4"/>
<organism evidence="1 2">
    <name type="scientific">Candidatus Merdimorpha stercoravium</name>
    <dbReference type="NCBI Taxonomy" id="2840863"/>
    <lineage>
        <taxon>Bacteria</taxon>
        <taxon>Pseudomonadati</taxon>
        <taxon>Bacteroidota</taxon>
        <taxon>Flavobacteriia</taxon>
        <taxon>Flavobacteriales</taxon>
        <taxon>Candidatus Merdimorpha</taxon>
    </lineage>
</organism>
<reference evidence="1" key="2">
    <citation type="journal article" date="2021" name="PeerJ">
        <title>Extensive microbial diversity within the chicken gut microbiome revealed by metagenomics and culture.</title>
        <authorList>
            <person name="Gilroy R."/>
            <person name="Ravi A."/>
            <person name="Getino M."/>
            <person name="Pursley I."/>
            <person name="Horton D.L."/>
            <person name="Alikhan N.F."/>
            <person name="Baker D."/>
            <person name="Gharbi K."/>
            <person name="Hall N."/>
            <person name="Watson M."/>
            <person name="Adriaenssens E.M."/>
            <person name="Foster-Nyarko E."/>
            <person name="Jarju S."/>
            <person name="Secka A."/>
            <person name="Antonio M."/>
            <person name="Oren A."/>
            <person name="Chaudhuri R.R."/>
            <person name="La Ragione R."/>
            <person name="Hildebrand F."/>
            <person name="Pallen M.J."/>
        </authorList>
    </citation>
    <scope>NUCLEOTIDE SEQUENCE</scope>
    <source>
        <strain evidence="1">1383</strain>
    </source>
</reference>
<gene>
    <name evidence="1" type="ORF">IAC44_03175</name>
</gene>